<reference evidence="2" key="1">
    <citation type="journal article" date="2021" name="Front. Plant Sci.">
        <title>Chromosome-Scale Genome Assembly for Chinese Sour Jujube and Insights Into Its Genome Evolution and Domestication Signature.</title>
        <authorList>
            <person name="Shen L.-Y."/>
            <person name="Luo H."/>
            <person name="Wang X.-L."/>
            <person name="Wang X.-M."/>
            <person name="Qiu X.-J."/>
            <person name="Liu H."/>
            <person name="Zhou S.-S."/>
            <person name="Jia K.-H."/>
            <person name="Nie S."/>
            <person name="Bao Y.-T."/>
            <person name="Zhang R.-G."/>
            <person name="Yun Q.-Z."/>
            <person name="Chai Y.-H."/>
            <person name="Lu J.-Y."/>
            <person name="Li Y."/>
            <person name="Zhao S.-W."/>
            <person name="Mao J.-F."/>
            <person name="Jia S.-G."/>
            <person name="Mao Y.-M."/>
        </authorList>
    </citation>
    <scope>NUCLEOTIDE SEQUENCE</scope>
    <source>
        <strain evidence="2">AT0</strain>
        <tissue evidence="2">Leaf</tissue>
    </source>
</reference>
<proteinExistence type="predicted"/>
<feature type="region of interest" description="Disordered" evidence="1">
    <location>
        <begin position="580"/>
        <end position="1084"/>
    </location>
</feature>
<feature type="region of interest" description="Disordered" evidence="1">
    <location>
        <begin position="141"/>
        <end position="246"/>
    </location>
</feature>
<sequence>MAEMQSLVSTSEAYHAVFIDTSLDTHLAIIVSDLDTVSDLKRKIEKEYPLCFPNNGKIKVHAIKVKRRGHLYHLSDSMLVKSAFVGMINQSWFLRVDLSSFEEHDENQHLHNPDSNNLLTCFGITNNTSFAGVDVSLDDYPKEGTSNQNKEIDIPQNHVDLKDNKSKQADSQKPKNEHGLWDESLLKENIGSDKEQTGGNEEKSDNAALDSLTVNTMDNDYILENNSSSKKRKKKKRNESSNKLEQAVNIVPYSGKVLLEEDSMVTKSINHKDSGEPHIESVLEQGVTPSQFSGILLKEKHVDLENTSKQADNRKRKNEHGLGDESLLKENIGSDTEAFSPEVTSQHTVGNKEKSENAAFDSLTVNTEDDDHILENSSSSKKRKKKKRKKSSNKLEEAVTTVPSSEKDLGEEDSRVPKSINHKASGKPNVESVPEQVEEGITPFQFSGICSKEKHCDSIQAEKNDTRPSAIDVDITKTNADNVLSKGEAIKELEISEVKKRRSSKDQSTVNVEGHLPCVFKDPNNLQMDVWLSRNENIGTDRSERVEEETALPQKNDYKGQRLEKCKSLWKDKPELNIQNLKVTSESSKENTPGKSGKRRKNTKTRDSVGEIVGGSCGDNVKDSKPGISSALAERHEAIHGEHPGNESKKEESNFSQTNDEEVLKMNAESTSLAMKNNDYIHNELQQTSATQGNAENKEEQVRKKSNKKLKSKAKNPSNLIAEVPNVSHQHSTTSTDNQKEVLASSNRTNRTKSEETAFKSNSNGTKLGLEKFEVETDPVSGRSKSESAKSTNVQSDTLDQTYQGSPDEVNVTGNPSNRSCADEVNNMKISSKDDKINIENHSPSQHQREVVDSGVVIIEKETRGTNGNEPKSKKRHRKTDVHSAGTSPDLQSSSKTNDKQGIGESLSVDKSDESILHSEKKLPKASKDGAKAPALKVSDKLNSVSEEARKQSVANVSKTHNDSDKQNSEAVAVANSVPVRSKKTVRQNRTVNKSQLGVDHSYMADGKVLGKDSGEVVNSSEQKKRLLGKSGSIFKDDSSGSSEEENGDDRSDTSTRTPSDYSLSSDYSDGESNANMNSPPNGGLIDLLLHATGSHFSDRKRDGRRNITKSVSSNLKDMGFDKILRSSSRYKKAKVTASQLHLENDTEDFEVVPDSQANL</sequence>
<feature type="compositionally biased region" description="Polar residues" evidence="1">
    <location>
        <begin position="885"/>
        <end position="896"/>
    </location>
</feature>
<feature type="compositionally biased region" description="Polar residues" evidence="1">
    <location>
        <begin position="789"/>
        <end position="805"/>
    </location>
</feature>
<feature type="compositionally biased region" description="Polar residues" evidence="1">
    <location>
        <begin position="1071"/>
        <end position="1081"/>
    </location>
</feature>
<dbReference type="EMBL" id="JAEACU010000010">
    <property type="protein sequence ID" value="KAH7515615.1"/>
    <property type="molecule type" value="Genomic_DNA"/>
</dbReference>
<feature type="region of interest" description="Disordered" evidence="1">
    <location>
        <begin position="305"/>
        <end position="357"/>
    </location>
</feature>
<feature type="compositionally biased region" description="Polar residues" evidence="1">
    <location>
        <begin position="580"/>
        <end position="594"/>
    </location>
</feature>
<comment type="caution">
    <text evidence="2">The sequence shown here is derived from an EMBL/GenBank/DDBJ whole genome shotgun (WGS) entry which is preliminary data.</text>
</comment>
<feature type="compositionally biased region" description="Basic and acidic residues" evidence="1">
    <location>
        <begin position="319"/>
        <end position="328"/>
    </location>
</feature>
<evidence type="ECO:0000256" key="1">
    <source>
        <dbReference type="SAM" id="MobiDB-lite"/>
    </source>
</evidence>
<feature type="compositionally biased region" description="Polar residues" evidence="1">
    <location>
        <begin position="727"/>
        <end position="737"/>
    </location>
</feature>
<feature type="compositionally biased region" description="Basic residues" evidence="1">
    <location>
        <begin position="704"/>
        <end position="714"/>
    </location>
</feature>
<feature type="compositionally biased region" description="Basic and acidic residues" evidence="1">
    <location>
        <begin position="633"/>
        <end position="653"/>
    </location>
</feature>
<evidence type="ECO:0000313" key="3">
    <source>
        <dbReference type="Proteomes" id="UP000813462"/>
    </source>
</evidence>
<feature type="compositionally biased region" description="Basic and acidic residues" evidence="1">
    <location>
        <begin position="908"/>
        <end position="931"/>
    </location>
</feature>
<feature type="compositionally biased region" description="Basic and acidic residues" evidence="1">
    <location>
        <begin position="159"/>
        <end position="205"/>
    </location>
</feature>
<dbReference type="AlphaFoldDB" id="A0A978ULB3"/>
<feature type="region of interest" description="Disordered" evidence="1">
    <location>
        <begin position="371"/>
        <end position="433"/>
    </location>
</feature>
<organism evidence="2 3">
    <name type="scientific">Ziziphus jujuba var. spinosa</name>
    <dbReference type="NCBI Taxonomy" id="714518"/>
    <lineage>
        <taxon>Eukaryota</taxon>
        <taxon>Viridiplantae</taxon>
        <taxon>Streptophyta</taxon>
        <taxon>Embryophyta</taxon>
        <taxon>Tracheophyta</taxon>
        <taxon>Spermatophyta</taxon>
        <taxon>Magnoliopsida</taxon>
        <taxon>eudicotyledons</taxon>
        <taxon>Gunneridae</taxon>
        <taxon>Pentapetalae</taxon>
        <taxon>rosids</taxon>
        <taxon>fabids</taxon>
        <taxon>Rosales</taxon>
        <taxon>Rhamnaceae</taxon>
        <taxon>Paliureae</taxon>
        <taxon>Ziziphus</taxon>
    </lineage>
</organism>
<feature type="compositionally biased region" description="Polar residues" evidence="1">
    <location>
        <begin position="684"/>
        <end position="695"/>
    </location>
</feature>
<evidence type="ECO:0000313" key="2">
    <source>
        <dbReference type="EMBL" id="KAH7515615.1"/>
    </source>
</evidence>
<feature type="compositionally biased region" description="Basic residues" evidence="1">
    <location>
        <begin position="380"/>
        <end position="392"/>
    </location>
</feature>
<feature type="compositionally biased region" description="Basic and acidic residues" evidence="1">
    <location>
        <begin position="405"/>
        <end position="416"/>
    </location>
</feature>
<accession>A0A978ULB3</accession>
<gene>
    <name evidence="2" type="ORF">FEM48_Zijuj10G0045300</name>
</gene>
<name>A0A978ULB3_ZIZJJ</name>
<protein>
    <submittedName>
        <fullName evidence="2">Uncharacterized protein</fullName>
    </submittedName>
</protein>
<dbReference type="Proteomes" id="UP000813462">
    <property type="component" value="Unassembled WGS sequence"/>
</dbReference>